<evidence type="ECO:0000313" key="2">
    <source>
        <dbReference type="EMBL" id="KAA9375061.1"/>
    </source>
</evidence>
<proteinExistence type="predicted"/>
<keyword evidence="1" id="KW-0732">Signal</keyword>
<evidence type="ECO:0008006" key="4">
    <source>
        <dbReference type="Google" id="ProtNLM"/>
    </source>
</evidence>
<reference evidence="2 3" key="1">
    <citation type="submission" date="2019-09" db="EMBL/GenBank/DDBJ databases">
        <title>Screening of Novel Bioactive Compounds from Soil-Associated.</title>
        <authorList>
            <person name="Gong X."/>
        </authorList>
    </citation>
    <scope>NUCLEOTIDE SEQUENCE [LARGE SCALE GENOMIC DNA]</scope>
    <source>
        <strain evidence="2 3">Gxj-6</strain>
    </source>
</reference>
<organism evidence="2 3">
    <name type="scientific">Microbispora cellulosiformans</name>
    <dbReference type="NCBI Taxonomy" id="2614688"/>
    <lineage>
        <taxon>Bacteria</taxon>
        <taxon>Bacillati</taxon>
        <taxon>Actinomycetota</taxon>
        <taxon>Actinomycetes</taxon>
        <taxon>Streptosporangiales</taxon>
        <taxon>Streptosporangiaceae</taxon>
        <taxon>Microbispora</taxon>
    </lineage>
</organism>
<protein>
    <recommendedName>
        <fullName evidence="4">Choice-of-anchor A family protein</fullName>
    </recommendedName>
</protein>
<dbReference type="EMBL" id="VYTZ01000013">
    <property type="protein sequence ID" value="KAA9375061.1"/>
    <property type="molecule type" value="Genomic_DNA"/>
</dbReference>
<evidence type="ECO:0000256" key="1">
    <source>
        <dbReference type="SAM" id="SignalP"/>
    </source>
</evidence>
<evidence type="ECO:0000313" key="3">
    <source>
        <dbReference type="Proteomes" id="UP000327011"/>
    </source>
</evidence>
<accession>A0A5J5JXD1</accession>
<dbReference type="RefSeq" id="WP_150938019.1">
    <property type="nucleotide sequence ID" value="NZ_VYTZ01000013.1"/>
</dbReference>
<comment type="caution">
    <text evidence="2">The sequence shown here is derived from an EMBL/GenBank/DDBJ whole genome shotgun (WGS) entry which is preliminary data.</text>
</comment>
<sequence>MRGRRFPAFTYVVAGSVLLSGLLTATPANAGASALIPTRFVGLSKVDGGPLVNWLGSQVCADTVFGRLVRTDVSLPVPNVTVVLTGVPIGIHQNVVTNSTGNFSGTVYTRPRFDRNPPCRGIGGTVTFAGNSVYAGSSADYA</sequence>
<dbReference type="Proteomes" id="UP000327011">
    <property type="component" value="Unassembled WGS sequence"/>
</dbReference>
<name>A0A5J5JXD1_9ACTN</name>
<feature type="chain" id="PRO_5023814371" description="Choice-of-anchor A family protein" evidence="1">
    <location>
        <begin position="31"/>
        <end position="142"/>
    </location>
</feature>
<feature type="signal peptide" evidence="1">
    <location>
        <begin position="1"/>
        <end position="30"/>
    </location>
</feature>
<dbReference type="AlphaFoldDB" id="A0A5J5JXD1"/>
<gene>
    <name evidence="2" type="ORF">F5972_29320</name>
</gene>
<keyword evidence="3" id="KW-1185">Reference proteome</keyword>